<dbReference type="Proteomes" id="UP000279307">
    <property type="component" value="Chromosome 5"/>
</dbReference>
<evidence type="ECO:0008006" key="2">
    <source>
        <dbReference type="Google" id="ProtNLM"/>
    </source>
</evidence>
<sequence length="157" mass="17513">MEDFSVEQLREEAVRLGISASSDRNELIDLVYTQPSNLDSLRSEAIDRIMSVVERSGTTEAPAGLSRERFENVEQIPTPALGERSSTEGMLKQVLASVDVMLQHQREAHLQQQQVLLQQQQQFQQVLQLIGNSVVEKMTRAVEQERVAGGSAENHGV</sequence>
<dbReference type="OrthoDB" id="7555284at2759"/>
<organism evidence="1">
    <name type="scientific">Ooceraea biroi</name>
    <name type="common">Clonal raider ant</name>
    <name type="synonym">Cerapachys biroi</name>
    <dbReference type="NCBI Taxonomy" id="2015173"/>
    <lineage>
        <taxon>Eukaryota</taxon>
        <taxon>Metazoa</taxon>
        <taxon>Ecdysozoa</taxon>
        <taxon>Arthropoda</taxon>
        <taxon>Hexapoda</taxon>
        <taxon>Insecta</taxon>
        <taxon>Pterygota</taxon>
        <taxon>Neoptera</taxon>
        <taxon>Endopterygota</taxon>
        <taxon>Hymenoptera</taxon>
        <taxon>Apocrita</taxon>
        <taxon>Aculeata</taxon>
        <taxon>Formicoidea</taxon>
        <taxon>Formicidae</taxon>
        <taxon>Dorylinae</taxon>
        <taxon>Ooceraea</taxon>
    </lineage>
</organism>
<gene>
    <name evidence="1" type="ORF">DMN91_005435</name>
</gene>
<evidence type="ECO:0000313" key="1">
    <source>
        <dbReference type="EMBL" id="RLU23157.1"/>
    </source>
</evidence>
<accession>A0A3L8DRV7</accession>
<reference evidence="1" key="1">
    <citation type="journal article" date="2018" name="Genome Res.">
        <title>The genomic architecture and molecular evolution of ant odorant receptors.</title>
        <authorList>
            <person name="McKenzie S.K."/>
            <person name="Kronauer D.J.C."/>
        </authorList>
    </citation>
    <scope>NUCLEOTIDE SEQUENCE [LARGE SCALE GENOMIC DNA]</scope>
    <source>
        <strain evidence="1">Clonal line C1</strain>
    </source>
</reference>
<proteinExistence type="predicted"/>
<protein>
    <recommendedName>
        <fullName evidence="2">SAP domain-containing protein</fullName>
    </recommendedName>
</protein>
<dbReference type="EMBL" id="QOIP01000005">
    <property type="protein sequence ID" value="RLU23157.1"/>
    <property type="molecule type" value="Genomic_DNA"/>
</dbReference>
<feature type="non-terminal residue" evidence="1">
    <location>
        <position position="157"/>
    </location>
</feature>
<reference evidence="1" key="2">
    <citation type="submission" date="2018-07" db="EMBL/GenBank/DDBJ databases">
        <authorList>
            <person name="Mckenzie S.K."/>
            <person name="Kronauer D.J.C."/>
        </authorList>
    </citation>
    <scope>NUCLEOTIDE SEQUENCE</scope>
    <source>
        <strain evidence="1">Clonal line C1</strain>
    </source>
</reference>
<comment type="caution">
    <text evidence="1">The sequence shown here is derived from an EMBL/GenBank/DDBJ whole genome shotgun (WGS) entry which is preliminary data.</text>
</comment>
<name>A0A3L8DRV7_OOCBI</name>
<dbReference type="AlphaFoldDB" id="A0A3L8DRV7"/>